<evidence type="ECO:0000313" key="2">
    <source>
        <dbReference type="EMBL" id="KAF5371445.1"/>
    </source>
</evidence>
<proteinExistence type="predicted"/>
<protein>
    <recommendedName>
        <fullName evidence="4">TLC domain-containing protein</fullName>
    </recommendedName>
</protein>
<reference evidence="2 3" key="1">
    <citation type="journal article" date="2020" name="ISME J.">
        <title>Uncovering the hidden diversity of litter-decomposition mechanisms in mushroom-forming fungi.</title>
        <authorList>
            <person name="Floudas D."/>
            <person name="Bentzer J."/>
            <person name="Ahren D."/>
            <person name="Johansson T."/>
            <person name="Persson P."/>
            <person name="Tunlid A."/>
        </authorList>
    </citation>
    <scope>NUCLEOTIDE SEQUENCE [LARGE SCALE GENOMIC DNA]</scope>
    <source>
        <strain evidence="2 3">CBS 406.79</strain>
    </source>
</reference>
<organism evidence="2 3">
    <name type="scientific">Collybiopsis confluens</name>
    <dbReference type="NCBI Taxonomy" id="2823264"/>
    <lineage>
        <taxon>Eukaryota</taxon>
        <taxon>Fungi</taxon>
        <taxon>Dikarya</taxon>
        <taxon>Basidiomycota</taxon>
        <taxon>Agaricomycotina</taxon>
        <taxon>Agaricomycetes</taxon>
        <taxon>Agaricomycetidae</taxon>
        <taxon>Agaricales</taxon>
        <taxon>Marasmiineae</taxon>
        <taxon>Omphalotaceae</taxon>
        <taxon>Collybiopsis</taxon>
    </lineage>
</organism>
<feature type="transmembrane region" description="Helical" evidence="1">
    <location>
        <begin position="168"/>
        <end position="190"/>
    </location>
</feature>
<feature type="transmembrane region" description="Helical" evidence="1">
    <location>
        <begin position="89"/>
        <end position="109"/>
    </location>
</feature>
<dbReference type="Proteomes" id="UP000518752">
    <property type="component" value="Unassembled WGS sequence"/>
</dbReference>
<evidence type="ECO:0008006" key="4">
    <source>
        <dbReference type="Google" id="ProtNLM"/>
    </source>
</evidence>
<dbReference type="AlphaFoldDB" id="A0A8H5GV91"/>
<keyword evidence="1" id="KW-0472">Membrane</keyword>
<dbReference type="GO" id="GO:0005783">
    <property type="term" value="C:endoplasmic reticulum"/>
    <property type="evidence" value="ECO:0007669"/>
    <property type="project" value="TreeGrafter"/>
</dbReference>
<dbReference type="InterPro" id="IPR050846">
    <property type="entry name" value="TLCD"/>
</dbReference>
<keyword evidence="1" id="KW-1133">Transmembrane helix</keyword>
<keyword evidence="1" id="KW-0812">Transmembrane</keyword>
<dbReference type="OrthoDB" id="341353at2759"/>
<accession>A0A8H5GV91</accession>
<keyword evidence="3" id="KW-1185">Reference proteome</keyword>
<feature type="transmembrane region" description="Helical" evidence="1">
    <location>
        <begin position="224"/>
        <end position="245"/>
    </location>
</feature>
<feature type="transmembrane region" description="Helical" evidence="1">
    <location>
        <begin position="116"/>
        <end position="133"/>
    </location>
</feature>
<dbReference type="PANTHER" id="PTHR13439:SF72">
    <property type="entry name" value="TLC DOMAIN-CONTAINING PROTEIN"/>
    <property type="match status" value="1"/>
</dbReference>
<name>A0A8H5GV91_9AGAR</name>
<feature type="transmembrane region" description="Helical" evidence="1">
    <location>
        <begin position="139"/>
        <end position="161"/>
    </location>
</feature>
<sequence>MVSILDSDLALIPSERQQWSTLLLAFFGLVSAYHLAGSNLDLTTVKQKSWIITTVASFTVTVASLPFVWDYFAGWGDVKAVRPFPEFAVLANRFFQAYLLADLSMGAIYYRSQVNLLTGWIHHVLYLGIIEYAIRQNWAHVFCLAGCMEFPTFVLGIAAVFPRLRSNVFFAVSFFVTRILFHIVLVYNYYLPKNRPLSPSALSAFRSLSSFAVEGSPIGSTAPAVILACVFPMHASWFMGCLQGFKKRAKAKREAEVRARESMVPVISAVPDLDKSKISTHRASTMLTSIPALPQFTTDTNTRILFIKRQLPLLRARVHYQHLYDRYSHFYSARYAHYRARLRGPVMGQVARSVSSLRPRLMNLRRLPALERLKSMEGLPSLTNRLPSPQFEMPTFRFEQVAKSLTATLPIRDRRCMSWWGSEGEGGEGRFQHLRIILMPIADGSFSPLSRGEMAEWFKALDLGNLT</sequence>
<dbReference type="EMBL" id="JAACJN010000116">
    <property type="protein sequence ID" value="KAF5371445.1"/>
    <property type="molecule type" value="Genomic_DNA"/>
</dbReference>
<evidence type="ECO:0000256" key="1">
    <source>
        <dbReference type="SAM" id="Phobius"/>
    </source>
</evidence>
<evidence type="ECO:0000313" key="3">
    <source>
        <dbReference type="Proteomes" id="UP000518752"/>
    </source>
</evidence>
<comment type="caution">
    <text evidence="2">The sequence shown here is derived from an EMBL/GenBank/DDBJ whole genome shotgun (WGS) entry which is preliminary data.</text>
</comment>
<gene>
    <name evidence="2" type="ORF">D9757_010013</name>
</gene>
<dbReference type="GO" id="GO:0055088">
    <property type="term" value="P:lipid homeostasis"/>
    <property type="evidence" value="ECO:0007669"/>
    <property type="project" value="TreeGrafter"/>
</dbReference>
<feature type="transmembrane region" description="Helical" evidence="1">
    <location>
        <begin position="20"/>
        <end position="37"/>
    </location>
</feature>
<feature type="transmembrane region" description="Helical" evidence="1">
    <location>
        <begin position="49"/>
        <end position="69"/>
    </location>
</feature>
<dbReference type="PANTHER" id="PTHR13439">
    <property type="entry name" value="CT120 PROTEIN"/>
    <property type="match status" value="1"/>
</dbReference>